<accession>A0A6A3JYL9</accession>
<dbReference type="EMBL" id="QXFU01001555">
    <property type="protein sequence ID" value="KAE8999991.1"/>
    <property type="molecule type" value="Genomic_DNA"/>
</dbReference>
<feature type="chain" id="PRO_5025454939" description="Secreted protein" evidence="1">
    <location>
        <begin position="30"/>
        <end position="79"/>
    </location>
</feature>
<name>A0A6A3JYL9_9STRA</name>
<evidence type="ECO:0000313" key="2">
    <source>
        <dbReference type="EMBL" id="KAE8999991.1"/>
    </source>
</evidence>
<feature type="signal peptide" evidence="1">
    <location>
        <begin position="1"/>
        <end position="29"/>
    </location>
</feature>
<organism evidence="2 3">
    <name type="scientific">Phytophthora rubi</name>
    <dbReference type="NCBI Taxonomy" id="129364"/>
    <lineage>
        <taxon>Eukaryota</taxon>
        <taxon>Sar</taxon>
        <taxon>Stramenopiles</taxon>
        <taxon>Oomycota</taxon>
        <taxon>Peronosporomycetes</taxon>
        <taxon>Peronosporales</taxon>
        <taxon>Peronosporaceae</taxon>
        <taxon>Phytophthora</taxon>
    </lineage>
</organism>
<gene>
    <name evidence="2" type="ORF">PR002_g18300</name>
</gene>
<dbReference type="Proteomes" id="UP000435112">
    <property type="component" value="Unassembled WGS sequence"/>
</dbReference>
<sequence>MRLISTNFTTLELTLCSCLVPVHLRTATARPTVCLSCSGCCCCHSVSMHDASLQDLKRGGGDLAEAHAPAQLSGYQLDT</sequence>
<evidence type="ECO:0008006" key="4">
    <source>
        <dbReference type="Google" id="ProtNLM"/>
    </source>
</evidence>
<evidence type="ECO:0000256" key="1">
    <source>
        <dbReference type="SAM" id="SignalP"/>
    </source>
</evidence>
<reference evidence="2 3" key="1">
    <citation type="submission" date="2018-09" db="EMBL/GenBank/DDBJ databases">
        <title>Genomic investigation of the strawberry pathogen Phytophthora fragariae indicates pathogenicity is determined by transcriptional variation in three key races.</title>
        <authorList>
            <person name="Adams T.M."/>
            <person name="Armitage A.D."/>
            <person name="Sobczyk M.K."/>
            <person name="Bates H.J."/>
            <person name="Dunwell J.M."/>
            <person name="Nellist C.F."/>
            <person name="Harrison R.J."/>
        </authorList>
    </citation>
    <scope>NUCLEOTIDE SEQUENCE [LARGE SCALE GENOMIC DNA]</scope>
    <source>
        <strain evidence="2 3">SCRP324</strain>
    </source>
</reference>
<protein>
    <recommendedName>
        <fullName evidence="4">Secreted protein</fullName>
    </recommendedName>
</protein>
<proteinExistence type="predicted"/>
<dbReference type="AlphaFoldDB" id="A0A6A3JYL9"/>
<comment type="caution">
    <text evidence="2">The sequence shown here is derived from an EMBL/GenBank/DDBJ whole genome shotgun (WGS) entry which is preliminary data.</text>
</comment>
<evidence type="ECO:0000313" key="3">
    <source>
        <dbReference type="Proteomes" id="UP000435112"/>
    </source>
</evidence>
<keyword evidence="1" id="KW-0732">Signal</keyword>